<organism evidence="7 8">
    <name type="scientific">Sphingomonas japonica</name>
    <dbReference type="NCBI Taxonomy" id="511662"/>
    <lineage>
        <taxon>Bacteria</taxon>
        <taxon>Pseudomonadati</taxon>
        <taxon>Pseudomonadota</taxon>
        <taxon>Alphaproteobacteria</taxon>
        <taxon>Sphingomonadales</taxon>
        <taxon>Sphingomonadaceae</taxon>
        <taxon>Sphingomonas</taxon>
    </lineage>
</organism>
<dbReference type="Proteomes" id="UP000788153">
    <property type="component" value="Unassembled WGS sequence"/>
</dbReference>
<evidence type="ECO:0000256" key="1">
    <source>
        <dbReference type="ARBA" id="ARBA00004141"/>
    </source>
</evidence>
<comment type="subcellular location">
    <subcellularLocation>
        <location evidence="1">Membrane</location>
        <topology evidence="1">Multi-pass membrane protein</topology>
    </subcellularLocation>
</comment>
<accession>A0ABX0U6Y2</accession>
<evidence type="ECO:0000256" key="5">
    <source>
        <dbReference type="SAM" id="Phobius"/>
    </source>
</evidence>
<comment type="caution">
    <text evidence="7">The sequence shown here is derived from an EMBL/GenBank/DDBJ whole genome shotgun (WGS) entry which is preliminary data.</text>
</comment>
<keyword evidence="4 5" id="KW-0472">Membrane</keyword>
<dbReference type="InterPro" id="IPR052165">
    <property type="entry name" value="Membrane_assoc_protease"/>
</dbReference>
<evidence type="ECO:0000259" key="6">
    <source>
        <dbReference type="Pfam" id="PF01957"/>
    </source>
</evidence>
<sequence length="148" mass="15633">MNDWFASPGLWWLAAAAAFALVELLVPGVFLVFLALAAGITGVFTLLFPDLPVAGQLASFAAWAVASVLIGKRWYVDYPVVSADPLLNDRAARLVGEQVVVTQAIENGRGRVRLHDGEWPASGADAPVGTRLSVVAVTDGVVVVEPRP</sequence>
<keyword evidence="8" id="KW-1185">Reference proteome</keyword>
<evidence type="ECO:0000313" key="8">
    <source>
        <dbReference type="Proteomes" id="UP000788153"/>
    </source>
</evidence>
<proteinExistence type="predicted"/>
<dbReference type="EMBL" id="JAASQP010000001">
    <property type="protein sequence ID" value="NIJ25087.1"/>
    <property type="molecule type" value="Genomic_DNA"/>
</dbReference>
<evidence type="ECO:0000313" key="7">
    <source>
        <dbReference type="EMBL" id="NIJ25087.1"/>
    </source>
</evidence>
<gene>
    <name evidence="7" type="ORF">FHT01_002629</name>
</gene>
<dbReference type="RefSeq" id="WP_140047550.1">
    <property type="nucleotide sequence ID" value="NZ_BAAAEV010000001.1"/>
</dbReference>
<dbReference type="Gene3D" id="2.40.50.140">
    <property type="entry name" value="Nucleic acid-binding proteins"/>
    <property type="match status" value="1"/>
</dbReference>
<dbReference type="PANTHER" id="PTHR33507">
    <property type="entry name" value="INNER MEMBRANE PROTEIN YBBJ"/>
    <property type="match status" value="1"/>
</dbReference>
<dbReference type="PANTHER" id="PTHR33507:SF3">
    <property type="entry name" value="INNER MEMBRANE PROTEIN YBBJ"/>
    <property type="match status" value="1"/>
</dbReference>
<dbReference type="Pfam" id="PF01957">
    <property type="entry name" value="NfeD"/>
    <property type="match status" value="1"/>
</dbReference>
<keyword evidence="3 5" id="KW-1133">Transmembrane helix</keyword>
<feature type="transmembrane region" description="Helical" evidence="5">
    <location>
        <begin position="30"/>
        <end position="48"/>
    </location>
</feature>
<evidence type="ECO:0000256" key="4">
    <source>
        <dbReference type="ARBA" id="ARBA00023136"/>
    </source>
</evidence>
<dbReference type="InterPro" id="IPR002810">
    <property type="entry name" value="NfeD-like_C"/>
</dbReference>
<evidence type="ECO:0000256" key="2">
    <source>
        <dbReference type="ARBA" id="ARBA00022692"/>
    </source>
</evidence>
<keyword evidence="2 5" id="KW-0812">Transmembrane</keyword>
<reference evidence="7 8" key="1">
    <citation type="submission" date="2020-03" db="EMBL/GenBank/DDBJ databases">
        <title>Genomic Encyclopedia of Type Strains, Phase IV (KMG-IV): sequencing the most valuable type-strain genomes for metagenomic binning, comparative biology and taxonomic classification.</title>
        <authorList>
            <person name="Goeker M."/>
        </authorList>
    </citation>
    <scope>NUCLEOTIDE SEQUENCE [LARGE SCALE GENOMIC DNA]</scope>
    <source>
        <strain evidence="7 8">DSM 22753</strain>
    </source>
</reference>
<name>A0ABX0U6Y2_9SPHN</name>
<protein>
    <recommendedName>
        <fullName evidence="6">NfeD-like C-terminal domain-containing protein</fullName>
    </recommendedName>
</protein>
<dbReference type="InterPro" id="IPR012340">
    <property type="entry name" value="NA-bd_OB-fold"/>
</dbReference>
<feature type="domain" description="NfeD-like C-terminal" evidence="6">
    <location>
        <begin position="92"/>
        <end position="146"/>
    </location>
</feature>
<evidence type="ECO:0000256" key="3">
    <source>
        <dbReference type="ARBA" id="ARBA00022989"/>
    </source>
</evidence>